<dbReference type="InterPro" id="IPR012419">
    <property type="entry name" value="Cas1_AcylTrans_dom"/>
</dbReference>
<dbReference type="AlphaFoldDB" id="A0A9W8G4Q0"/>
<proteinExistence type="inferred from homology"/>
<dbReference type="PANTHER" id="PTHR13533:SF1">
    <property type="entry name" value="N-ACETYLNEURAMINATE 9-O-ACETYLTRANSFERASE"/>
    <property type="match status" value="1"/>
</dbReference>
<accession>A0A9W8G4Q0</accession>
<comment type="subcellular location">
    <subcellularLocation>
        <location evidence="1">Membrane</location>
        <topology evidence="1">Multi-pass membrane protein</topology>
    </subcellularLocation>
</comment>
<comment type="similarity">
    <text evidence="2">Belongs to the PC-esterase family. CASD1 subfamily.</text>
</comment>
<feature type="transmembrane region" description="Helical" evidence="8">
    <location>
        <begin position="12"/>
        <end position="30"/>
    </location>
</feature>
<dbReference type="EMBL" id="JANBTW010000085">
    <property type="protein sequence ID" value="KAJ2672295.1"/>
    <property type="molecule type" value="Genomic_DNA"/>
</dbReference>
<dbReference type="Pfam" id="PF07779">
    <property type="entry name" value="Cas1_AcylT"/>
    <property type="match status" value="1"/>
</dbReference>
<gene>
    <name evidence="10" type="ORF">GGI25_005177</name>
</gene>
<keyword evidence="6 8" id="KW-0472">Membrane</keyword>
<reference evidence="10" key="1">
    <citation type="submission" date="2022-07" db="EMBL/GenBank/DDBJ databases">
        <title>Phylogenomic reconstructions and comparative analyses of Kickxellomycotina fungi.</title>
        <authorList>
            <person name="Reynolds N.K."/>
            <person name="Stajich J.E."/>
            <person name="Barry K."/>
            <person name="Grigoriev I.V."/>
            <person name="Crous P."/>
            <person name="Smith M.E."/>
        </authorList>
    </citation>
    <scope>NUCLEOTIDE SEQUENCE</scope>
    <source>
        <strain evidence="10">NRRL 3115</strain>
    </source>
</reference>
<feature type="transmembrane region" description="Helical" evidence="8">
    <location>
        <begin position="484"/>
        <end position="501"/>
    </location>
</feature>
<dbReference type="OrthoDB" id="1932925at2759"/>
<dbReference type="GO" id="GO:0016740">
    <property type="term" value="F:transferase activity"/>
    <property type="evidence" value="ECO:0007669"/>
    <property type="project" value="UniProtKB-KW"/>
</dbReference>
<keyword evidence="5 8" id="KW-1133">Transmembrane helix</keyword>
<feature type="transmembrane region" description="Helical" evidence="8">
    <location>
        <begin position="304"/>
        <end position="325"/>
    </location>
</feature>
<evidence type="ECO:0000256" key="6">
    <source>
        <dbReference type="ARBA" id="ARBA00023136"/>
    </source>
</evidence>
<protein>
    <recommendedName>
        <fullName evidence="9">Cas1p 10 TM acyl transferase domain-containing protein</fullName>
    </recommendedName>
</protein>
<evidence type="ECO:0000259" key="9">
    <source>
        <dbReference type="Pfam" id="PF07779"/>
    </source>
</evidence>
<dbReference type="GO" id="GO:0016020">
    <property type="term" value="C:membrane"/>
    <property type="evidence" value="ECO:0007669"/>
    <property type="project" value="UniProtKB-SubCell"/>
</dbReference>
<evidence type="ECO:0000256" key="2">
    <source>
        <dbReference type="ARBA" id="ARBA00010666"/>
    </source>
</evidence>
<evidence type="ECO:0000256" key="5">
    <source>
        <dbReference type="ARBA" id="ARBA00022989"/>
    </source>
</evidence>
<name>A0A9W8G4Q0_9FUNG</name>
<evidence type="ECO:0000256" key="4">
    <source>
        <dbReference type="ARBA" id="ARBA00022692"/>
    </source>
</evidence>
<dbReference type="GO" id="GO:0005975">
    <property type="term" value="P:carbohydrate metabolic process"/>
    <property type="evidence" value="ECO:0007669"/>
    <property type="project" value="UniProtKB-ARBA"/>
</dbReference>
<evidence type="ECO:0000256" key="8">
    <source>
        <dbReference type="SAM" id="Phobius"/>
    </source>
</evidence>
<evidence type="ECO:0000256" key="3">
    <source>
        <dbReference type="ARBA" id="ARBA00022679"/>
    </source>
</evidence>
<sequence length="784" mass="88854">MFVTLRNFGTRISLHAVSLVILILSVLLALQRFSPSSRIHNHCQALQKTGWWVDPKALVWQPQGCTLKQYTGNDLRKCLGNSHMVFIGDSSVRTKFYAAARLIDSNFTAPTVAHADIDAKWLNGDVAARFIWDPYLNTSATQQQLFSKQLPPTTMAQPKILVLGSGSWYLRYKQGSSGIEQWQKIIDQLSTVLKTTTAAQHVYVNPVSNVVPALLSTERRETLKLNEIDIMNKYMGTVDLPVFESWNMMTRDLAAETTDGLHYSNRLEDRALNVLLNRVCNQETLSNTPPFRTTCCFAYPRPNWLVIIFTFATTVGLPMLIFATARHFSRGPSLDTLRQLLIFALILLTMYVCDRTPLFDKLQKHYVGWVFAVLIGLALLSGALTWEQDKAGGFLGRAQTDEWKGWMQLVILIYHLMNASTVSGIYNPVRVLVAMYLFMTGYGHCFYFHKKADFGIKRMTSVLLRTNILAVCLAYVMGTSYMDYYFAPLSSIWVLIVWLTMRVVPSANRTNWVWTKLLASMAVLKTINEWHLWPIGALNKLGIGWSQREWEFRFGTDIFIVYVGMAIALVVLHHGDQLQAHSRWPQIKRWAILLSLLSILWYFVFELSQNKFAYNRYHPYVSAVPVLGFIVLRNSTEYLRSHTSRVFKLMGGISLELFIAQFHLFLAADTKGILVLVDSRLWFINLLCTSVVFVGMCQLLGKASGIICGWLMAPISGQEKGGGHGEIIPMTEIRGHGVAALDRLASESPAARLKQLVQGTAWWDHLAVRWAVALVVLDVLNWVY</sequence>
<evidence type="ECO:0000256" key="1">
    <source>
        <dbReference type="ARBA" id="ARBA00004141"/>
    </source>
</evidence>
<evidence type="ECO:0000313" key="11">
    <source>
        <dbReference type="Proteomes" id="UP001151518"/>
    </source>
</evidence>
<keyword evidence="3" id="KW-0808">Transferase</keyword>
<feature type="transmembrane region" description="Helical" evidence="8">
    <location>
        <begin position="337"/>
        <end position="354"/>
    </location>
</feature>
<feature type="domain" description="Cas1p 10 TM acyl transferase" evidence="9">
    <location>
        <begin position="339"/>
        <end position="711"/>
    </location>
</feature>
<dbReference type="PANTHER" id="PTHR13533">
    <property type="entry name" value="N-ACETYLNEURAMINATE 9-O-ACETYLTRANSFERASE"/>
    <property type="match status" value="1"/>
</dbReference>
<feature type="transmembrane region" description="Helical" evidence="8">
    <location>
        <begin position="461"/>
        <end position="478"/>
    </location>
</feature>
<feature type="transmembrane region" description="Helical" evidence="8">
    <location>
        <begin position="680"/>
        <end position="701"/>
    </location>
</feature>
<dbReference type="Proteomes" id="UP001151518">
    <property type="component" value="Unassembled WGS sequence"/>
</dbReference>
<organism evidence="10 11">
    <name type="scientific">Coemansia spiralis</name>
    <dbReference type="NCBI Taxonomy" id="417178"/>
    <lineage>
        <taxon>Eukaryota</taxon>
        <taxon>Fungi</taxon>
        <taxon>Fungi incertae sedis</taxon>
        <taxon>Zoopagomycota</taxon>
        <taxon>Kickxellomycotina</taxon>
        <taxon>Kickxellomycetes</taxon>
        <taxon>Kickxellales</taxon>
        <taxon>Kickxellaceae</taxon>
        <taxon>Coemansia</taxon>
    </lineage>
</organism>
<evidence type="ECO:0000313" key="10">
    <source>
        <dbReference type="EMBL" id="KAJ2672295.1"/>
    </source>
</evidence>
<comment type="caution">
    <text evidence="10">The sequence shown here is derived from an EMBL/GenBank/DDBJ whole genome shotgun (WGS) entry which is preliminary data.</text>
</comment>
<feature type="transmembrane region" description="Helical" evidence="8">
    <location>
        <begin position="587"/>
        <end position="605"/>
    </location>
</feature>
<evidence type="ECO:0000256" key="7">
    <source>
        <dbReference type="ARBA" id="ARBA00023180"/>
    </source>
</evidence>
<feature type="transmembrane region" description="Helical" evidence="8">
    <location>
        <begin position="646"/>
        <end position="668"/>
    </location>
</feature>
<feature type="transmembrane region" description="Helical" evidence="8">
    <location>
        <begin position="366"/>
        <end position="386"/>
    </location>
</feature>
<feature type="transmembrane region" description="Helical" evidence="8">
    <location>
        <begin position="432"/>
        <end position="449"/>
    </location>
</feature>
<keyword evidence="7" id="KW-0325">Glycoprotein</keyword>
<feature type="transmembrane region" description="Helical" evidence="8">
    <location>
        <begin position="552"/>
        <end position="575"/>
    </location>
</feature>
<keyword evidence="4 8" id="KW-0812">Transmembrane</keyword>
<dbReference type="GO" id="GO:0005794">
    <property type="term" value="C:Golgi apparatus"/>
    <property type="evidence" value="ECO:0007669"/>
    <property type="project" value="UniProtKB-ARBA"/>
</dbReference>